<name>A0A9P0PI97_ACAOB</name>
<protein>
    <recommendedName>
        <fullName evidence="5">Malate dehydrogenase</fullName>
    </recommendedName>
</protein>
<dbReference type="PANTHER" id="PTHR11091:SF0">
    <property type="entry name" value="MALATE DEHYDROGENASE"/>
    <property type="match status" value="1"/>
</dbReference>
<proteinExistence type="inferred from homology"/>
<gene>
    <name evidence="3" type="ORF">ACAOBT_LOCUS16518</name>
</gene>
<evidence type="ECO:0008006" key="5">
    <source>
        <dbReference type="Google" id="ProtNLM"/>
    </source>
</evidence>
<dbReference type="PANTHER" id="PTHR11091">
    <property type="entry name" value="OXIDOREDUCTASE-RELATED"/>
    <property type="match status" value="1"/>
</dbReference>
<dbReference type="Gene3D" id="3.30.1370.60">
    <property type="entry name" value="Hypothetical oxidoreductase yiak, domain 2"/>
    <property type="match status" value="1"/>
</dbReference>
<organism evidence="3 4">
    <name type="scientific">Acanthoscelides obtectus</name>
    <name type="common">Bean weevil</name>
    <name type="synonym">Bruchus obtectus</name>
    <dbReference type="NCBI Taxonomy" id="200917"/>
    <lineage>
        <taxon>Eukaryota</taxon>
        <taxon>Metazoa</taxon>
        <taxon>Ecdysozoa</taxon>
        <taxon>Arthropoda</taxon>
        <taxon>Hexapoda</taxon>
        <taxon>Insecta</taxon>
        <taxon>Pterygota</taxon>
        <taxon>Neoptera</taxon>
        <taxon>Endopterygota</taxon>
        <taxon>Coleoptera</taxon>
        <taxon>Polyphaga</taxon>
        <taxon>Cucujiformia</taxon>
        <taxon>Chrysomeloidea</taxon>
        <taxon>Chrysomelidae</taxon>
        <taxon>Bruchinae</taxon>
        <taxon>Bruchini</taxon>
        <taxon>Acanthoscelides</taxon>
    </lineage>
</organism>
<dbReference type="SUPFAM" id="SSF89733">
    <property type="entry name" value="L-sulfolactate dehydrogenase-like"/>
    <property type="match status" value="1"/>
</dbReference>
<dbReference type="Pfam" id="PF02615">
    <property type="entry name" value="Ldh_2"/>
    <property type="match status" value="1"/>
</dbReference>
<comment type="caution">
    <text evidence="3">The sequence shown here is derived from an EMBL/GenBank/DDBJ whole genome shotgun (WGS) entry which is preliminary data.</text>
</comment>
<evidence type="ECO:0000313" key="4">
    <source>
        <dbReference type="Proteomes" id="UP001152888"/>
    </source>
</evidence>
<comment type="similarity">
    <text evidence="1">Belongs to the LDH2/MDH2 oxidoreductase family.</text>
</comment>
<evidence type="ECO:0000256" key="2">
    <source>
        <dbReference type="ARBA" id="ARBA00023002"/>
    </source>
</evidence>
<dbReference type="Proteomes" id="UP001152888">
    <property type="component" value="Unassembled WGS sequence"/>
</dbReference>
<evidence type="ECO:0000313" key="3">
    <source>
        <dbReference type="EMBL" id="CAH1985183.1"/>
    </source>
</evidence>
<dbReference type="OrthoDB" id="7881616at2759"/>
<dbReference type="InterPro" id="IPR003767">
    <property type="entry name" value="Malate/L-lactate_DH-like"/>
</dbReference>
<accession>A0A9P0PI97</accession>
<dbReference type="InterPro" id="IPR043143">
    <property type="entry name" value="Mal/L-sulf/L-lact_DH-like_NADP"/>
</dbReference>
<keyword evidence="4" id="KW-1185">Reference proteome</keyword>
<dbReference type="AlphaFoldDB" id="A0A9P0PI97"/>
<dbReference type="EMBL" id="CAKOFQ010006971">
    <property type="protein sequence ID" value="CAH1985183.1"/>
    <property type="molecule type" value="Genomic_DNA"/>
</dbReference>
<sequence>MYIRDVQGKQTDPKICPVIKKESESTALVDGRNGFGAVVGKFCMEVAIEKAKQTGIAMVVAHGSNHYGIAGMYTLQAIEKGCLGMSFSNTSPFMVPTRAKEAALGTNPLSLGCPGASGDSFMLDMATTAVAVGKLEIQRRKEEPLPHGWAMNDQGEVETDACVALDARKLMPLGGTEENSGYKGYGLGMLVEIFSGILSGAAYGPNVRKWGDYGKLANLGHGFIAIDHTFFAPGFEERMSDLMDTMRKMEPIDPSKPVLAHGDKELLHMHKVELEGGVTYVQNQHDTNAKLAEELNVKPMVSKNVCVEGQTS</sequence>
<dbReference type="InterPro" id="IPR036111">
    <property type="entry name" value="Mal/L-sulfo/L-lacto_DH-like_sf"/>
</dbReference>
<evidence type="ECO:0000256" key="1">
    <source>
        <dbReference type="ARBA" id="ARBA00006056"/>
    </source>
</evidence>
<dbReference type="GO" id="GO:0016491">
    <property type="term" value="F:oxidoreductase activity"/>
    <property type="evidence" value="ECO:0007669"/>
    <property type="project" value="UniProtKB-KW"/>
</dbReference>
<keyword evidence="2" id="KW-0560">Oxidoreductase</keyword>
<reference evidence="3" key="1">
    <citation type="submission" date="2022-03" db="EMBL/GenBank/DDBJ databases">
        <authorList>
            <person name="Sayadi A."/>
        </authorList>
    </citation>
    <scope>NUCLEOTIDE SEQUENCE</scope>
</reference>